<feature type="domain" description="SLH" evidence="1">
    <location>
        <begin position="173"/>
        <end position="232"/>
    </location>
</feature>
<protein>
    <recommendedName>
        <fullName evidence="1">SLH domain-containing protein</fullName>
    </recommendedName>
</protein>
<dbReference type="EMBL" id="QMFB01000003">
    <property type="protein sequence ID" value="RAV21920.1"/>
    <property type="molecule type" value="Genomic_DNA"/>
</dbReference>
<dbReference type="Pfam" id="PF00395">
    <property type="entry name" value="SLH"/>
    <property type="match status" value="3"/>
</dbReference>
<name>A0A329MQW8_9BACL</name>
<evidence type="ECO:0000259" key="1">
    <source>
        <dbReference type="PROSITE" id="PS51272"/>
    </source>
</evidence>
<dbReference type="AlphaFoldDB" id="A0A329MQW8"/>
<organism evidence="2 3">
    <name type="scientific">Paenibacillus contaminans</name>
    <dbReference type="NCBI Taxonomy" id="450362"/>
    <lineage>
        <taxon>Bacteria</taxon>
        <taxon>Bacillati</taxon>
        <taxon>Bacillota</taxon>
        <taxon>Bacilli</taxon>
        <taxon>Bacillales</taxon>
        <taxon>Paenibacillaceae</taxon>
        <taxon>Paenibacillus</taxon>
    </lineage>
</organism>
<dbReference type="PANTHER" id="PTHR43308:SF5">
    <property type="entry name" value="S-LAYER PROTEIN _ PEPTIDOGLYCAN ENDO-BETA-N-ACETYLGLUCOSAMINIDASE"/>
    <property type="match status" value="1"/>
</dbReference>
<feature type="domain" description="SLH" evidence="1">
    <location>
        <begin position="233"/>
        <end position="296"/>
    </location>
</feature>
<dbReference type="PROSITE" id="PS51272">
    <property type="entry name" value="SLH"/>
    <property type="match status" value="3"/>
</dbReference>
<sequence length="360" mass="38137">MQENSVTIELPVSSLASVRDSLPNASISFNGNGFGLQIPAASLDYQALAGQLNASVEDVKLSVSVAKTDQNTQSGIQAAGRELGVKPVAAGFDFTLVAEANGKTITIASFDHAFVERTISLPKGNEPQSMTGVYYDPATGKLYPVPTTFEVKGDEMLATIRTNHNSIYTIVETSPVSYTDTAEHWAKEDIRQLSAKLILNGEDDSVFNPDGKLTRAQAAAITVRSLGLTEHSGAKAFADVGPSHWAAGWIGAAVKEGLAEGIADDRFNPDEQVTREQLFVMLYRAAQKAGADWAVSKPSLTGFSDAGSLSPWAVEAASALIEAGIVQGNGGSLNPQRHVSRAEAAALVRRTLIEIGFMNE</sequence>
<feature type="domain" description="SLH" evidence="1">
    <location>
        <begin position="300"/>
        <end position="360"/>
    </location>
</feature>
<dbReference type="InterPro" id="IPR001119">
    <property type="entry name" value="SLH_dom"/>
</dbReference>
<gene>
    <name evidence="2" type="ORF">DQG23_07675</name>
</gene>
<proteinExistence type="predicted"/>
<reference evidence="2 3" key="1">
    <citation type="journal article" date="2009" name="Int. J. Syst. Evol. Microbiol.">
        <title>Paenibacillus contaminans sp. nov., isolated from a contaminated laboratory plate.</title>
        <authorList>
            <person name="Chou J.H."/>
            <person name="Lee J.H."/>
            <person name="Lin M.C."/>
            <person name="Chang P.S."/>
            <person name="Arun A.B."/>
            <person name="Young C.C."/>
            <person name="Chen W.M."/>
        </authorList>
    </citation>
    <scope>NUCLEOTIDE SEQUENCE [LARGE SCALE GENOMIC DNA]</scope>
    <source>
        <strain evidence="2 3">CKOBP-6</strain>
    </source>
</reference>
<dbReference type="PANTHER" id="PTHR43308">
    <property type="entry name" value="OUTER MEMBRANE PROTEIN ALPHA-RELATED"/>
    <property type="match status" value="1"/>
</dbReference>
<evidence type="ECO:0000313" key="3">
    <source>
        <dbReference type="Proteomes" id="UP000250369"/>
    </source>
</evidence>
<dbReference type="InterPro" id="IPR051465">
    <property type="entry name" value="Cell_Envelope_Struct_Comp"/>
</dbReference>
<evidence type="ECO:0000313" key="2">
    <source>
        <dbReference type="EMBL" id="RAV21920.1"/>
    </source>
</evidence>
<accession>A0A329MQW8</accession>
<comment type="caution">
    <text evidence="2">The sequence shown here is derived from an EMBL/GenBank/DDBJ whole genome shotgun (WGS) entry which is preliminary data.</text>
</comment>
<keyword evidence="3" id="KW-1185">Reference proteome</keyword>
<dbReference type="Proteomes" id="UP000250369">
    <property type="component" value="Unassembled WGS sequence"/>
</dbReference>